<dbReference type="Proteomes" id="UP000243459">
    <property type="component" value="Chromosome 5"/>
</dbReference>
<reference evidence="13" key="1">
    <citation type="journal article" date="2017" name="Nat. Commun.">
        <title>The asparagus genome sheds light on the origin and evolution of a young Y chromosome.</title>
        <authorList>
            <person name="Harkess A."/>
            <person name="Zhou J."/>
            <person name="Xu C."/>
            <person name="Bowers J.E."/>
            <person name="Van der Hulst R."/>
            <person name="Ayyampalayam S."/>
            <person name="Mercati F."/>
            <person name="Riccardi P."/>
            <person name="McKain M.R."/>
            <person name="Kakrana A."/>
            <person name="Tang H."/>
            <person name="Ray J."/>
            <person name="Groenendijk J."/>
            <person name="Arikit S."/>
            <person name="Mathioni S.M."/>
            <person name="Nakano M."/>
            <person name="Shan H."/>
            <person name="Telgmann-Rauber A."/>
            <person name="Kanno A."/>
            <person name="Yue Z."/>
            <person name="Chen H."/>
            <person name="Li W."/>
            <person name="Chen Y."/>
            <person name="Xu X."/>
            <person name="Zhang Y."/>
            <person name="Luo S."/>
            <person name="Chen H."/>
            <person name="Gao J."/>
            <person name="Mao Z."/>
            <person name="Pires J.C."/>
            <person name="Luo M."/>
            <person name="Kudrna D."/>
            <person name="Wing R.A."/>
            <person name="Meyers B.C."/>
            <person name="Yi K."/>
            <person name="Kong H."/>
            <person name="Lavrijsen P."/>
            <person name="Sunseri F."/>
            <person name="Falavigna A."/>
            <person name="Ye Y."/>
            <person name="Leebens-Mack J.H."/>
            <person name="Chen G."/>
        </authorList>
    </citation>
    <scope>NUCLEOTIDE SEQUENCE [LARGE SCALE GENOMIC DNA]</scope>
    <source>
        <strain evidence="13">cv. DH0086</strain>
    </source>
</reference>
<keyword evidence="2" id="KW-0813">Transport</keyword>
<proteinExistence type="inferred from homology"/>
<keyword evidence="7 10" id="KW-0472">Membrane</keyword>
<dbReference type="EMBL" id="CM007385">
    <property type="protein sequence ID" value="ONK68887.1"/>
    <property type="molecule type" value="Genomic_DNA"/>
</dbReference>
<sequence length="462" mass="50315">MAFVLPNINLRALMNTTFLLLFLFFTTPTSSPPPSFKLTSTTANHQPNKFLCLKSHIPCISKIYVGYLHILYYTCGAYPSLGHTILALLLVALFHLISRGYLSLSPTISSVADVFSSVIPFRSTSREAVGLSNVLSGGLFELYFLYVLIICAVYFHHNGKYRDFDGDKEPVSTPKESPFEKGVNEEEDPSSYYVMFKAMAKHYIVWFSGAISPKTKKTAHPRRKRMLSWLARGVLTSVLWTCIIAKEVAVLFRISPSVLGLTVLAWVNSIWDLIANYVSVGGSGAHIALSGFFIGPIINALAGLGSSLVVSAWSEHPMPFVIPVGPALFEILGFLMAGLVWALVILPKRDMKLDKVGSRIEASSGGLKKSGELKGLASSGTEESDELKELCQTGSGIEVQADSKIQTSRELGELPGRLWNQGVDRRPQGVERAGGLLVGSGCEARSPGGFTKLYETWSSGGH</sequence>
<feature type="transmembrane region" description="Helical" evidence="10">
    <location>
        <begin position="101"/>
        <end position="122"/>
    </location>
</feature>
<keyword evidence="5 10" id="KW-1133">Transmembrane helix</keyword>
<evidence type="ECO:0000256" key="4">
    <source>
        <dbReference type="ARBA" id="ARBA00022692"/>
    </source>
</evidence>
<dbReference type="Gene3D" id="1.20.1420.30">
    <property type="entry name" value="NCX, central ion-binding region"/>
    <property type="match status" value="1"/>
</dbReference>
<feature type="transmembrane region" description="Helical" evidence="10">
    <location>
        <begin position="320"/>
        <end position="346"/>
    </location>
</feature>
<organism evidence="12 13">
    <name type="scientific">Asparagus officinalis</name>
    <name type="common">Garden asparagus</name>
    <dbReference type="NCBI Taxonomy" id="4686"/>
    <lineage>
        <taxon>Eukaryota</taxon>
        <taxon>Viridiplantae</taxon>
        <taxon>Streptophyta</taxon>
        <taxon>Embryophyta</taxon>
        <taxon>Tracheophyta</taxon>
        <taxon>Spermatophyta</taxon>
        <taxon>Magnoliopsida</taxon>
        <taxon>Liliopsida</taxon>
        <taxon>Asparagales</taxon>
        <taxon>Asparagaceae</taxon>
        <taxon>Asparagoideae</taxon>
        <taxon>Asparagus</taxon>
    </lineage>
</organism>
<dbReference type="Pfam" id="PF01699">
    <property type="entry name" value="Na_Ca_ex"/>
    <property type="match status" value="1"/>
</dbReference>
<keyword evidence="4 10" id="KW-0812">Transmembrane</keyword>
<dbReference type="AlphaFoldDB" id="A0A5P1EUQ4"/>
<evidence type="ECO:0000313" key="13">
    <source>
        <dbReference type="Proteomes" id="UP000243459"/>
    </source>
</evidence>
<protein>
    <recommendedName>
        <fullName evidence="11">Sodium/calcium exchanger membrane region domain-containing protein</fullName>
    </recommendedName>
</protein>
<evidence type="ECO:0000259" key="11">
    <source>
        <dbReference type="Pfam" id="PF01699"/>
    </source>
</evidence>
<comment type="similarity">
    <text evidence="9">Belongs to the Ca(2+):cation antiporter (CaCA) (TC 2.A.19) family. Cation/calcium exchanger (CCX) subfamily.</text>
</comment>
<feature type="transmembrane region" description="Helical" evidence="10">
    <location>
        <begin position="12"/>
        <end position="30"/>
    </location>
</feature>
<dbReference type="InterPro" id="IPR044880">
    <property type="entry name" value="NCX_ion-bd_dom_sf"/>
</dbReference>
<name>A0A5P1EUQ4_ASPOF</name>
<keyword evidence="13" id="KW-1185">Reference proteome</keyword>
<dbReference type="PANTHER" id="PTHR12266">
    <property type="entry name" value="NA+/CA2+ K+ INDEPENDENT EXCHANGER"/>
    <property type="match status" value="1"/>
</dbReference>
<evidence type="ECO:0000256" key="8">
    <source>
        <dbReference type="ARBA" id="ARBA00023201"/>
    </source>
</evidence>
<evidence type="ECO:0000256" key="6">
    <source>
        <dbReference type="ARBA" id="ARBA00023053"/>
    </source>
</evidence>
<feature type="domain" description="Sodium/calcium exchanger membrane region" evidence="11">
    <location>
        <begin position="239"/>
        <end position="346"/>
    </location>
</feature>
<feature type="transmembrane region" description="Helical" evidence="10">
    <location>
        <begin position="258"/>
        <end position="280"/>
    </location>
</feature>
<feature type="transmembrane region" description="Helical" evidence="10">
    <location>
        <begin position="134"/>
        <end position="155"/>
    </location>
</feature>
<keyword evidence="8" id="KW-0739">Sodium transport</keyword>
<evidence type="ECO:0000256" key="3">
    <source>
        <dbReference type="ARBA" id="ARBA00022449"/>
    </source>
</evidence>
<keyword evidence="6" id="KW-0915">Sodium</keyword>
<feature type="transmembrane region" description="Helical" evidence="10">
    <location>
        <begin position="70"/>
        <end position="94"/>
    </location>
</feature>
<evidence type="ECO:0000256" key="10">
    <source>
        <dbReference type="SAM" id="Phobius"/>
    </source>
</evidence>
<feature type="transmembrane region" description="Helical" evidence="10">
    <location>
        <begin position="292"/>
        <end position="314"/>
    </location>
</feature>
<dbReference type="Gramene" id="ONK68887">
    <property type="protein sequence ID" value="ONK68887"/>
    <property type="gene ID" value="A4U43_C05F17080"/>
</dbReference>
<accession>A0A5P1EUQ4</accession>
<gene>
    <name evidence="12" type="ORF">A4U43_C05F17080</name>
</gene>
<evidence type="ECO:0000256" key="5">
    <source>
        <dbReference type="ARBA" id="ARBA00022989"/>
    </source>
</evidence>
<dbReference type="GO" id="GO:0008324">
    <property type="term" value="F:monoatomic cation transmembrane transporter activity"/>
    <property type="evidence" value="ECO:0007669"/>
    <property type="project" value="TreeGrafter"/>
</dbReference>
<dbReference type="InterPro" id="IPR004837">
    <property type="entry name" value="NaCa_Exmemb"/>
</dbReference>
<dbReference type="GO" id="GO:0016020">
    <property type="term" value="C:membrane"/>
    <property type="evidence" value="ECO:0007669"/>
    <property type="project" value="UniProtKB-SubCell"/>
</dbReference>
<evidence type="ECO:0000256" key="9">
    <source>
        <dbReference type="ARBA" id="ARBA00038187"/>
    </source>
</evidence>
<evidence type="ECO:0000313" key="12">
    <source>
        <dbReference type="EMBL" id="ONK68887.1"/>
    </source>
</evidence>
<keyword evidence="8" id="KW-0406">Ion transport</keyword>
<dbReference type="GO" id="GO:0006814">
    <property type="term" value="P:sodium ion transport"/>
    <property type="evidence" value="ECO:0007669"/>
    <property type="project" value="UniProtKB-KW"/>
</dbReference>
<evidence type="ECO:0000256" key="1">
    <source>
        <dbReference type="ARBA" id="ARBA00004141"/>
    </source>
</evidence>
<keyword evidence="3" id="KW-0050">Antiport</keyword>
<comment type="subcellular location">
    <subcellularLocation>
        <location evidence="1">Membrane</location>
        <topology evidence="1">Multi-pass membrane protein</topology>
    </subcellularLocation>
</comment>
<dbReference type="InterPro" id="IPR051359">
    <property type="entry name" value="CaCA_antiporter"/>
</dbReference>
<feature type="transmembrane region" description="Helical" evidence="10">
    <location>
        <begin position="229"/>
        <end position="252"/>
    </location>
</feature>
<evidence type="ECO:0000256" key="2">
    <source>
        <dbReference type="ARBA" id="ARBA00022448"/>
    </source>
</evidence>
<dbReference type="PANTHER" id="PTHR12266:SF36">
    <property type="entry name" value="OS10G0436900 PROTEIN"/>
    <property type="match status" value="1"/>
</dbReference>
<evidence type="ECO:0000256" key="7">
    <source>
        <dbReference type="ARBA" id="ARBA00023136"/>
    </source>
</evidence>
<dbReference type="GO" id="GO:0015297">
    <property type="term" value="F:antiporter activity"/>
    <property type="evidence" value="ECO:0007669"/>
    <property type="project" value="UniProtKB-KW"/>
</dbReference>